<reference evidence="2" key="1">
    <citation type="journal article" date="2019" name="Gigascience">
        <title>De novo genome assembly of the endangered Acer yangbiense, a plant species with extremely small populations endemic to Yunnan Province, China.</title>
        <authorList>
            <person name="Yang J."/>
            <person name="Wariss H.M."/>
            <person name="Tao L."/>
            <person name="Zhang R."/>
            <person name="Yun Q."/>
            <person name="Hollingsworth P."/>
            <person name="Dao Z."/>
            <person name="Luo G."/>
            <person name="Guo H."/>
            <person name="Ma Y."/>
            <person name="Sun W."/>
        </authorList>
    </citation>
    <scope>NUCLEOTIDE SEQUENCE [LARGE SCALE GENOMIC DNA]</scope>
    <source>
        <strain evidence="2">cv. Malutang</strain>
    </source>
</reference>
<evidence type="ECO:0000313" key="2">
    <source>
        <dbReference type="Proteomes" id="UP000323000"/>
    </source>
</evidence>
<comment type="caution">
    <text evidence="1">The sequence shown here is derived from an EMBL/GenBank/DDBJ whole genome shotgun (WGS) entry which is preliminary data.</text>
</comment>
<name>A0A5C7I8U1_9ROSI</name>
<organism evidence="1 2">
    <name type="scientific">Acer yangbiense</name>
    <dbReference type="NCBI Taxonomy" id="1000413"/>
    <lineage>
        <taxon>Eukaryota</taxon>
        <taxon>Viridiplantae</taxon>
        <taxon>Streptophyta</taxon>
        <taxon>Embryophyta</taxon>
        <taxon>Tracheophyta</taxon>
        <taxon>Spermatophyta</taxon>
        <taxon>Magnoliopsida</taxon>
        <taxon>eudicotyledons</taxon>
        <taxon>Gunneridae</taxon>
        <taxon>Pentapetalae</taxon>
        <taxon>rosids</taxon>
        <taxon>malvids</taxon>
        <taxon>Sapindales</taxon>
        <taxon>Sapindaceae</taxon>
        <taxon>Hippocastanoideae</taxon>
        <taxon>Acereae</taxon>
        <taxon>Acer</taxon>
    </lineage>
</organism>
<protein>
    <submittedName>
        <fullName evidence="1">Uncharacterized protein</fullName>
    </submittedName>
</protein>
<evidence type="ECO:0000313" key="1">
    <source>
        <dbReference type="EMBL" id="TXG65587.1"/>
    </source>
</evidence>
<accession>A0A5C7I8U1</accession>
<proteinExistence type="predicted"/>
<dbReference type="InterPro" id="IPR036397">
    <property type="entry name" value="RNaseH_sf"/>
</dbReference>
<dbReference type="GO" id="GO:0003676">
    <property type="term" value="F:nucleic acid binding"/>
    <property type="evidence" value="ECO:0007669"/>
    <property type="project" value="InterPro"/>
</dbReference>
<gene>
    <name evidence="1" type="ORF">EZV62_006862</name>
</gene>
<dbReference type="AlphaFoldDB" id="A0A5C7I8U1"/>
<dbReference type="Proteomes" id="UP000323000">
    <property type="component" value="Chromosome 3"/>
</dbReference>
<dbReference type="Gene3D" id="3.30.420.10">
    <property type="entry name" value="Ribonuclease H-like superfamily/Ribonuclease H"/>
    <property type="match status" value="1"/>
</dbReference>
<sequence>MVDAVVSFVMEKLGDFLIQEAVLLGAVKTIVMWLKDVLAETHDEMLPGTCGSTFHCITHLIRFLHGTHGLHVKLLVKIKSSDSMVASAWVNGTGGVGNVSLMEYIMDIKDLMANCISWLSVTHVSRSSNAAADFLAKQGAIGRLDQVVWA</sequence>
<keyword evidence="2" id="KW-1185">Reference proteome</keyword>
<dbReference type="EMBL" id="VAHF01000003">
    <property type="protein sequence ID" value="TXG65587.1"/>
    <property type="molecule type" value="Genomic_DNA"/>
</dbReference>